<feature type="region of interest" description="Disordered" evidence="8">
    <location>
        <begin position="20"/>
        <end position="59"/>
    </location>
</feature>
<keyword evidence="6" id="KW-0694">RNA-binding</keyword>
<keyword evidence="2" id="KW-1277">Toxin-antitoxin system</keyword>
<keyword evidence="7" id="KW-0346">Stress response</keyword>
<keyword evidence="3" id="KW-0540">Nuclease</keyword>
<dbReference type="Proteomes" id="UP000583454">
    <property type="component" value="Unassembled WGS sequence"/>
</dbReference>
<evidence type="ECO:0000313" key="9">
    <source>
        <dbReference type="EMBL" id="MBB5756756.1"/>
    </source>
</evidence>
<dbReference type="Pfam" id="PF07927">
    <property type="entry name" value="HicA_toxin"/>
    <property type="match status" value="1"/>
</dbReference>
<evidence type="ECO:0000256" key="2">
    <source>
        <dbReference type="ARBA" id="ARBA00022649"/>
    </source>
</evidence>
<feature type="compositionally biased region" description="Basic residues" evidence="8">
    <location>
        <begin position="23"/>
        <end position="32"/>
    </location>
</feature>
<name>A0A840ZGR9_9HYPH</name>
<dbReference type="Gene3D" id="3.30.920.30">
    <property type="entry name" value="Hypothetical protein"/>
    <property type="match status" value="1"/>
</dbReference>
<dbReference type="GO" id="GO:0016787">
    <property type="term" value="F:hydrolase activity"/>
    <property type="evidence" value="ECO:0007669"/>
    <property type="project" value="UniProtKB-KW"/>
</dbReference>
<evidence type="ECO:0000256" key="6">
    <source>
        <dbReference type="ARBA" id="ARBA00022884"/>
    </source>
</evidence>
<keyword evidence="5" id="KW-0378">Hydrolase</keyword>
<dbReference type="GO" id="GO:0004519">
    <property type="term" value="F:endonuclease activity"/>
    <property type="evidence" value="ECO:0007669"/>
    <property type="project" value="UniProtKB-KW"/>
</dbReference>
<evidence type="ECO:0000256" key="3">
    <source>
        <dbReference type="ARBA" id="ARBA00022722"/>
    </source>
</evidence>
<dbReference type="GO" id="GO:0003729">
    <property type="term" value="F:mRNA binding"/>
    <property type="evidence" value="ECO:0007669"/>
    <property type="project" value="InterPro"/>
</dbReference>
<keyword evidence="10" id="KW-1185">Reference proteome</keyword>
<protein>
    <submittedName>
        <fullName evidence="9">Putative RNA binding protein YcfA (HicA-like mRNA interferase family)</fullName>
    </submittedName>
</protein>
<dbReference type="AlphaFoldDB" id="A0A840ZGR9"/>
<sequence length="59" mass="6834">MDSRDLIRELEAAGWRWHSTTGSHRHFKHPMKPGKVTVPHPRKDMHPKTVQSIRRAAGL</sequence>
<dbReference type="EMBL" id="JACHOP010000004">
    <property type="protein sequence ID" value="MBB5756756.1"/>
    <property type="molecule type" value="Genomic_DNA"/>
</dbReference>
<evidence type="ECO:0000256" key="4">
    <source>
        <dbReference type="ARBA" id="ARBA00022759"/>
    </source>
</evidence>
<keyword evidence="4" id="KW-0255">Endonuclease</keyword>
<evidence type="ECO:0000256" key="7">
    <source>
        <dbReference type="ARBA" id="ARBA00023016"/>
    </source>
</evidence>
<dbReference type="RefSeq" id="WP_183567088.1">
    <property type="nucleotide sequence ID" value="NZ_JACHOP010000004.1"/>
</dbReference>
<proteinExistence type="inferred from homology"/>
<accession>A0A840ZGR9</accession>
<evidence type="ECO:0000256" key="1">
    <source>
        <dbReference type="ARBA" id="ARBA00006620"/>
    </source>
</evidence>
<comment type="caution">
    <text evidence="9">The sequence shown here is derived from an EMBL/GenBank/DDBJ whole genome shotgun (WGS) entry which is preliminary data.</text>
</comment>
<dbReference type="SUPFAM" id="SSF54786">
    <property type="entry name" value="YcfA/nrd intein domain"/>
    <property type="match status" value="1"/>
</dbReference>
<evidence type="ECO:0000256" key="8">
    <source>
        <dbReference type="SAM" id="MobiDB-lite"/>
    </source>
</evidence>
<dbReference type="InterPro" id="IPR012933">
    <property type="entry name" value="HicA_mRNA_interferase"/>
</dbReference>
<comment type="similarity">
    <text evidence="1">Belongs to the HicA mRNA interferase family.</text>
</comment>
<organism evidence="9 10">
    <name type="scientific">Methylorubrum rhodinum</name>
    <dbReference type="NCBI Taxonomy" id="29428"/>
    <lineage>
        <taxon>Bacteria</taxon>
        <taxon>Pseudomonadati</taxon>
        <taxon>Pseudomonadota</taxon>
        <taxon>Alphaproteobacteria</taxon>
        <taxon>Hyphomicrobiales</taxon>
        <taxon>Methylobacteriaceae</taxon>
        <taxon>Methylorubrum</taxon>
    </lineage>
</organism>
<evidence type="ECO:0000313" key="10">
    <source>
        <dbReference type="Proteomes" id="UP000583454"/>
    </source>
</evidence>
<dbReference type="InterPro" id="IPR038570">
    <property type="entry name" value="HicA_sf"/>
</dbReference>
<reference evidence="9 10" key="1">
    <citation type="submission" date="2020-08" db="EMBL/GenBank/DDBJ databases">
        <title>Genomic Encyclopedia of Type Strains, Phase IV (KMG-IV): sequencing the most valuable type-strain genomes for metagenomic binning, comparative biology and taxonomic classification.</title>
        <authorList>
            <person name="Goeker M."/>
        </authorList>
    </citation>
    <scope>NUCLEOTIDE SEQUENCE [LARGE SCALE GENOMIC DNA]</scope>
    <source>
        <strain evidence="9 10">DSM 2163</strain>
    </source>
</reference>
<gene>
    <name evidence="9" type="ORF">HNR00_001456</name>
</gene>
<evidence type="ECO:0000256" key="5">
    <source>
        <dbReference type="ARBA" id="ARBA00022801"/>
    </source>
</evidence>